<gene>
    <name evidence="2" type="ORF">GGQ61_001341</name>
</gene>
<proteinExistence type="predicted"/>
<dbReference type="AlphaFoldDB" id="A0A839ZX52"/>
<comment type="caution">
    <text evidence="2">The sequence shown here is derived from an EMBL/GenBank/DDBJ whole genome shotgun (WGS) entry which is preliminary data.</text>
</comment>
<feature type="transmembrane region" description="Helical" evidence="1">
    <location>
        <begin position="7"/>
        <end position="33"/>
    </location>
</feature>
<dbReference type="RefSeq" id="WP_183770913.1">
    <property type="nucleotide sequence ID" value="NZ_JACIDK010000002.1"/>
</dbReference>
<sequence length="128" mass="13754">MEQSWRDIALIAAGVIGAVTALLHGVIMQGHMIEQVNSAVRADGRLRRPIRRLVAPLLHVSTLSWLLVGLLLIWAGVRATGEPRWIAAGFGLVIYGYAALANLIAVRGFHPGWILMTTASLLVATGLL</sequence>
<protein>
    <submittedName>
        <fullName evidence="2">CHASE2 domain-containing sensor protein</fullName>
    </submittedName>
</protein>
<keyword evidence="1" id="KW-1133">Transmembrane helix</keyword>
<keyword evidence="1" id="KW-0472">Membrane</keyword>
<feature type="transmembrane region" description="Helical" evidence="1">
    <location>
        <begin position="85"/>
        <end position="104"/>
    </location>
</feature>
<name>A0A839ZX52_9CAUL</name>
<organism evidence="2 3">
    <name type="scientific">Phenylobacterium haematophilum</name>
    <dbReference type="NCBI Taxonomy" id="98513"/>
    <lineage>
        <taxon>Bacteria</taxon>
        <taxon>Pseudomonadati</taxon>
        <taxon>Pseudomonadota</taxon>
        <taxon>Alphaproteobacteria</taxon>
        <taxon>Caulobacterales</taxon>
        <taxon>Caulobacteraceae</taxon>
        <taxon>Phenylobacterium</taxon>
    </lineage>
</organism>
<dbReference type="Proteomes" id="UP000530564">
    <property type="component" value="Unassembled WGS sequence"/>
</dbReference>
<reference evidence="2 3" key="1">
    <citation type="submission" date="2020-08" db="EMBL/GenBank/DDBJ databases">
        <title>Genomic Encyclopedia of Type Strains, Phase IV (KMG-IV): sequencing the most valuable type-strain genomes for metagenomic binning, comparative biology and taxonomic classification.</title>
        <authorList>
            <person name="Goeker M."/>
        </authorList>
    </citation>
    <scope>NUCLEOTIDE SEQUENCE [LARGE SCALE GENOMIC DNA]</scope>
    <source>
        <strain evidence="2 3">DSM 21793</strain>
    </source>
</reference>
<dbReference type="EMBL" id="JACIDK010000002">
    <property type="protein sequence ID" value="MBB3890624.1"/>
    <property type="molecule type" value="Genomic_DNA"/>
</dbReference>
<accession>A0A839ZX52</accession>
<evidence type="ECO:0000313" key="3">
    <source>
        <dbReference type="Proteomes" id="UP000530564"/>
    </source>
</evidence>
<evidence type="ECO:0000313" key="2">
    <source>
        <dbReference type="EMBL" id="MBB3890624.1"/>
    </source>
</evidence>
<evidence type="ECO:0000256" key="1">
    <source>
        <dbReference type="SAM" id="Phobius"/>
    </source>
</evidence>
<feature type="transmembrane region" description="Helical" evidence="1">
    <location>
        <begin position="53"/>
        <end position="73"/>
    </location>
</feature>
<keyword evidence="1" id="KW-0812">Transmembrane</keyword>
<keyword evidence="3" id="KW-1185">Reference proteome</keyword>